<name>A0A6P1ZEX5_9BACT</name>
<evidence type="ECO:0000313" key="3">
    <source>
        <dbReference type="EMBL" id="TVM32238.1"/>
    </source>
</evidence>
<proteinExistence type="predicted"/>
<dbReference type="Proteomes" id="UP000434052">
    <property type="component" value="Unassembled WGS sequence"/>
</dbReference>
<dbReference type="InterPro" id="IPR005534">
    <property type="entry name" value="Curli_assmbl/transp-comp_CsgG"/>
</dbReference>
<dbReference type="EMBL" id="QMIF01000011">
    <property type="protein sequence ID" value="TVM32238.1"/>
    <property type="molecule type" value="Genomic_DNA"/>
</dbReference>
<gene>
    <name evidence="3" type="ORF">DQK91_15255</name>
</gene>
<feature type="region of interest" description="Disordered" evidence="1">
    <location>
        <begin position="397"/>
        <end position="424"/>
    </location>
</feature>
<feature type="chain" id="PRO_5027088776" description="Curli production assembly/transport component CsgG" evidence="2">
    <location>
        <begin position="32"/>
        <end position="424"/>
    </location>
</feature>
<organism evidence="3 4">
    <name type="scientific">Oceanidesulfovibrio marinus</name>
    <dbReference type="NCBI Taxonomy" id="370038"/>
    <lineage>
        <taxon>Bacteria</taxon>
        <taxon>Pseudomonadati</taxon>
        <taxon>Thermodesulfobacteriota</taxon>
        <taxon>Desulfovibrionia</taxon>
        <taxon>Desulfovibrionales</taxon>
        <taxon>Desulfovibrionaceae</taxon>
        <taxon>Oceanidesulfovibrio</taxon>
    </lineage>
</organism>
<protein>
    <recommendedName>
        <fullName evidence="5">Curli production assembly/transport component CsgG</fullName>
    </recommendedName>
</protein>
<dbReference type="Gene3D" id="3.40.50.10610">
    <property type="entry name" value="ABC-type transport auxiliary lipoprotein component"/>
    <property type="match status" value="1"/>
</dbReference>
<keyword evidence="2" id="KW-0732">Signal</keyword>
<evidence type="ECO:0000256" key="1">
    <source>
        <dbReference type="SAM" id="MobiDB-lite"/>
    </source>
</evidence>
<sequence length="424" mass="45518">MHTTASAGIRYIAGFLAVLACLLLAPAIAGAVEYHVEVQGYGVTHSDAVVDGLQEASRQVTGVSIDSQEIVRSQSAMVTLDTDDGDSSTAMVGKSSDSAITIGTSGIIKRYSVLDSGQDGGQHVVTLSVTIEKYESPGLSTDSRRKLAVMPFRPGRGVSGRAIDLLSQSLVNEFTQSRRFAVLDREYEEVMAKERNVWASGDASVLERAKLGQRLGADYLVYGTVSSLWVNTKKTYIEMTDETVVETSGGASVEYRIMVPATGQVKWSDTVSTSFHRDGGGGGMESSMLKTLATKIVHESMEVIYPIRIINISGSKIYINQGGKTVSKGDRFDVFSLGEELIDPYTNESLGQEEVKIGAIVVKQVKPKYAIAEVVSGDKGAFEKNYICRRGKAVKSAKRAKPKGSASNVKTTQSGGVVLPFDKK</sequence>
<evidence type="ECO:0000313" key="4">
    <source>
        <dbReference type="Proteomes" id="UP000434052"/>
    </source>
</evidence>
<comment type="caution">
    <text evidence="3">The sequence shown here is derived from an EMBL/GenBank/DDBJ whole genome shotgun (WGS) entry which is preliminary data.</text>
</comment>
<dbReference type="AlphaFoldDB" id="A0A6P1ZEX5"/>
<evidence type="ECO:0008006" key="5">
    <source>
        <dbReference type="Google" id="ProtNLM"/>
    </source>
</evidence>
<evidence type="ECO:0000256" key="2">
    <source>
        <dbReference type="SAM" id="SignalP"/>
    </source>
</evidence>
<accession>A0A6P1ZEX5</accession>
<dbReference type="OrthoDB" id="193695at2"/>
<dbReference type="Pfam" id="PF03783">
    <property type="entry name" value="CsgG"/>
    <property type="match status" value="1"/>
</dbReference>
<dbReference type="RefSeq" id="WP_144306251.1">
    <property type="nucleotide sequence ID" value="NZ_QMIF01000011.1"/>
</dbReference>
<feature type="signal peptide" evidence="2">
    <location>
        <begin position="1"/>
        <end position="31"/>
    </location>
</feature>
<reference evidence="3 4" key="1">
    <citation type="submission" date="2018-06" db="EMBL/GenBank/DDBJ databases">
        <title>Complete genome of Desulfovibrio marinus P48SEP.</title>
        <authorList>
            <person name="Crispim J.S."/>
            <person name="Vidigal P.M.P."/>
            <person name="Silva L.C.F."/>
            <person name="Araujo L.C."/>
            <person name="Laguardia C.N."/>
            <person name="Dias R.S."/>
            <person name="Sousa M.P."/>
            <person name="Paula S.O."/>
            <person name="Silva C."/>
        </authorList>
    </citation>
    <scope>NUCLEOTIDE SEQUENCE [LARGE SCALE GENOMIC DNA]</scope>
    <source>
        <strain evidence="3 4">P48SEP</strain>
    </source>
</reference>
<dbReference type="GO" id="GO:0030288">
    <property type="term" value="C:outer membrane-bounded periplasmic space"/>
    <property type="evidence" value="ECO:0007669"/>
    <property type="project" value="InterPro"/>
</dbReference>
<feature type="compositionally biased region" description="Polar residues" evidence="1">
    <location>
        <begin position="405"/>
        <end position="415"/>
    </location>
</feature>